<feature type="region of interest" description="Disordered" evidence="1">
    <location>
        <begin position="335"/>
        <end position="356"/>
    </location>
</feature>
<dbReference type="Proteomes" id="UP001324115">
    <property type="component" value="Unassembled WGS sequence"/>
</dbReference>
<organism evidence="2 3">
    <name type="scientific">Quercus rubra</name>
    <name type="common">Northern red oak</name>
    <name type="synonym">Quercus borealis</name>
    <dbReference type="NCBI Taxonomy" id="3512"/>
    <lineage>
        <taxon>Eukaryota</taxon>
        <taxon>Viridiplantae</taxon>
        <taxon>Streptophyta</taxon>
        <taxon>Embryophyta</taxon>
        <taxon>Tracheophyta</taxon>
        <taxon>Spermatophyta</taxon>
        <taxon>Magnoliopsida</taxon>
        <taxon>eudicotyledons</taxon>
        <taxon>Gunneridae</taxon>
        <taxon>Pentapetalae</taxon>
        <taxon>rosids</taxon>
        <taxon>fabids</taxon>
        <taxon>Fagales</taxon>
        <taxon>Fagaceae</taxon>
        <taxon>Quercus</taxon>
    </lineage>
</organism>
<dbReference type="GO" id="GO:0031123">
    <property type="term" value="P:RNA 3'-end processing"/>
    <property type="evidence" value="ECO:0007669"/>
    <property type="project" value="TreeGrafter"/>
</dbReference>
<proteinExistence type="predicted"/>
<name>A0AAN7EUP1_QUERU</name>
<dbReference type="Gene3D" id="1.10.1410.10">
    <property type="match status" value="1"/>
</dbReference>
<evidence type="ECO:0000313" key="2">
    <source>
        <dbReference type="EMBL" id="KAK4579250.1"/>
    </source>
</evidence>
<dbReference type="GO" id="GO:0050265">
    <property type="term" value="F:RNA uridylyltransferase activity"/>
    <property type="evidence" value="ECO:0007669"/>
    <property type="project" value="TreeGrafter"/>
</dbReference>
<keyword evidence="3" id="KW-1185">Reference proteome</keyword>
<gene>
    <name evidence="2" type="ORF">RGQ29_029075</name>
</gene>
<evidence type="ECO:0000256" key="1">
    <source>
        <dbReference type="SAM" id="MobiDB-lite"/>
    </source>
</evidence>
<sequence>MLRGQWQMVQLIPGSVPILKCENSHYGFSCDISIDSLKSQMKSKLLLWISEIDGCFRDMVLLVKEWAKARKINDATPKSGTFNSYSLSLLVIFHFQTCEPAILPPLKDIYEGNVADDLRGERAVAERHMEEACAASIRRFRKVRRVNHSSLSELFISFLEKFSNIGFKASNEGIRTYTGKWELRSNTRCLRKRRPILIEDPFDQQENSARAVCKSGLARISKAFEMVISASQNEDLLLATLFRPQVSQDIIARARLRNPASSVGGSHTHLTRPQVYRNVNLQSETQNQFQNLRLESCSYNPIKTEILNMNEQFQSKTWNQLQNLRLESCSNNPTLTGTEVAHHHQGQHRWRPKSDR</sequence>
<accession>A0AAN7EUP1</accession>
<reference evidence="2 3" key="1">
    <citation type="journal article" date="2023" name="G3 (Bethesda)">
        <title>A haplotype-resolved chromosome-scale genome for Quercus rubra L. provides insights into the genetics of adaptive traits for red oak species.</title>
        <authorList>
            <person name="Kapoor B."/>
            <person name="Jenkins J."/>
            <person name="Schmutz J."/>
            <person name="Zhebentyayeva T."/>
            <person name="Kuelheim C."/>
            <person name="Coggeshall M."/>
            <person name="Heim C."/>
            <person name="Lasky J.R."/>
            <person name="Leites L."/>
            <person name="Islam-Faridi N."/>
            <person name="Romero-Severson J."/>
            <person name="DeLeo V.L."/>
            <person name="Lucas S.M."/>
            <person name="Lazic D."/>
            <person name="Gailing O."/>
            <person name="Carlson J."/>
            <person name="Staton M."/>
        </authorList>
    </citation>
    <scope>NUCLEOTIDE SEQUENCE [LARGE SCALE GENOMIC DNA]</scope>
    <source>
        <strain evidence="2">Pseudo-F2</strain>
    </source>
</reference>
<protein>
    <submittedName>
        <fullName evidence="2">Uncharacterized protein</fullName>
    </submittedName>
</protein>
<comment type="caution">
    <text evidence="2">The sequence shown here is derived from an EMBL/GenBank/DDBJ whole genome shotgun (WGS) entry which is preliminary data.</text>
</comment>
<dbReference type="GO" id="GO:0046872">
    <property type="term" value="F:metal ion binding"/>
    <property type="evidence" value="ECO:0007669"/>
    <property type="project" value="UniProtKB-KW"/>
</dbReference>
<dbReference type="EMBL" id="JAXUIC010000008">
    <property type="protein sequence ID" value="KAK4579250.1"/>
    <property type="molecule type" value="Genomic_DNA"/>
</dbReference>
<dbReference type="AlphaFoldDB" id="A0AAN7EUP1"/>
<dbReference type="SUPFAM" id="SSF81631">
    <property type="entry name" value="PAP/OAS1 substrate-binding domain"/>
    <property type="match status" value="1"/>
</dbReference>
<dbReference type="PANTHER" id="PTHR12271:SF123">
    <property type="entry name" value="PROTEIN HESO1"/>
    <property type="match status" value="1"/>
</dbReference>
<dbReference type="PANTHER" id="PTHR12271">
    <property type="entry name" value="POLY A POLYMERASE CID PAP -RELATED"/>
    <property type="match status" value="1"/>
</dbReference>
<evidence type="ECO:0000313" key="3">
    <source>
        <dbReference type="Proteomes" id="UP001324115"/>
    </source>
</evidence>
<feature type="compositionally biased region" description="Basic residues" evidence="1">
    <location>
        <begin position="343"/>
        <end position="356"/>
    </location>
</feature>